<comment type="caution">
    <text evidence="4">The sequence shown here is derived from an EMBL/GenBank/DDBJ whole genome shotgun (WGS) entry which is preliminary data.</text>
</comment>
<dbReference type="SUPFAM" id="SSF53822">
    <property type="entry name" value="Periplasmic binding protein-like I"/>
    <property type="match status" value="1"/>
</dbReference>
<feature type="domain" description="Periplasmic binding protein" evidence="3">
    <location>
        <begin position="43"/>
        <end position="297"/>
    </location>
</feature>
<keyword evidence="5" id="KW-1185">Reference proteome</keyword>
<dbReference type="Gene3D" id="3.40.50.2300">
    <property type="match status" value="2"/>
</dbReference>
<reference evidence="4 5" key="1">
    <citation type="submission" date="2024-11" db="EMBL/GenBank/DDBJ databases">
        <authorList>
            <person name="Heng Y.C."/>
            <person name="Lim A.C.H."/>
            <person name="Lee J.K.Y."/>
            <person name="Kittelmann S."/>
        </authorList>
    </citation>
    <scope>NUCLEOTIDE SEQUENCE [LARGE SCALE GENOMIC DNA]</scope>
    <source>
        <strain evidence="4 5">WILCCON 0114</strain>
    </source>
</reference>
<dbReference type="InterPro" id="IPR050555">
    <property type="entry name" value="Bact_Solute-Bind_Prot2"/>
</dbReference>
<dbReference type="Proteomes" id="UP001623592">
    <property type="component" value="Unassembled WGS sequence"/>
</dbReference>
<sequence>MLRKHRMHILIAVLLIFIFAAVIKLANFKTVQNTEVNIKQPRIALIAHVKDNPYWQIVKKGAEKAAKERGCILEYYGSSTANADEDLNLINMNIAAKVNGIITYVQEEQKYSSIIDKGIEKGIPVITIDTDARQSKRIAYVGTDNVEAGKKAGEVLWEKASEDPKIGVIMAGFDTTNQVQRLNGFKNYLSTKPGVDIVSVESSNSNELNAKLAAEKIIREHPEVNFLYCVSAVDGIGAAKSVVENNLQNKITIICFDDLPETLAFIRSSIIYASIVQRPYDMGYESINMIMDKISGKALKSINITKSIVVTQSNVDSYNKNKKE</sequence>
<accession>A0ABW8TID1</accession>
<dbReference type="InterPro" id="IPR028082">
    <property type="entry name" value="Peripla_BP_I"/>
</dbReference>
<organism evidence="4 5">
    <name type="scientific">Clostridium neuense</name>
    <dbReference type="NCBI Taxonomy" id="1728934"/>
    <lineage>
        <taxon>Bacteria</taxon>
        <taxon>Bacillati</taxon>
        <taxon>Bacillota</taxon>
        <taxon>Clostridia</taxon>
        <taxon>Eubacteriales</taxon>
        <taxon>Clostridiaceae</taxon>
        <taxon>Clostridium</taxon>
    </lineage>
</organism>
<gene>
    <name evidence="4" type="ORF">ACJDT4_16145</name>
</gene>
<comment type="similarity">
    <text evidence="2">Belongs to the bacterial solute-binding protein 2 family.</text>
</comment>
<dbReference type="RefSeq" id="WP_406788601.1">
    <property type="nucleotide sequence ID" value="NZ_JBJIAA010000013.1"/>
</dbReference>
<evidence type="ECO:0000256" key="2">
    <source>
        <dbReference type="ARBA" id="ARBA00007639"/>
    </source>
</evidence>
<evidence type="ECO:0000313" key="4">
    <source>
        <dbReference type="EMBL" id="MFL0251951.1"/>
    </source>
</evidence>
<dbReference type="PANTHER" id="PTHR30036">
    <property type="entry name" value="D-XYLOSE-BINDING PERIPLASMIC PROTEIN"/>
    <property type="match status" value="1"/>
</dbReference>
<evidence type="ECO:0000256" key="1">
    <source>
        <dbReference type="ARBA" id="ARBA00004196"/>
    </source>
</evidence>
<proteinExistence type="inferred from homology"/>
<name>A0ABW8TID1_9CLOT</name>
<dbReference type="PANTHER" id="PTHR30036:SF7">
    <property type="entry name" value="ABC TRANSPORTER PERIPLASMIC-BINDING PROTEIN YPHF"/>
    <property type="match status" value="1"/>
</dbReference>
<dbReference type="Pfam" id="PF13407">
    <property type="entry name" value="Peripla_BP_4"/>
    <property type="match status" value="1"/>
</dbReference>
<evidence type="ECO:0000313" key="5">
    <source>
        <dbReference type="Proteomes" id="UP001623592"/>
    </source>
</evidence>
<protein>
    <submittedName>
        <fullName evidence="4">Substrate-binding domain-containing protein</fullName>
    </submittedName>
</protein>
<comment type="subcellular location">
    <subcellularLocation>
        <location evidence="1">Cell envelope</location>
    </subcellularLocation>
</comment>
<dbReference type="EMBL" id="JBJIAA010000013">
    <property type="protein sequence ID" value="MFL0251951.1"/>
    <property type="molecule type" value="Genomic_DNA"/>
</dbReference>
<dbReference type="InterPro" id="IPR025997">
    <property type="entry name" value="SBP_2_dom"/>
</dbReference>
<evidence type="ECO:0000259" key="3">
    <source>
        <dbReference type="Pfam" id="PF13407"/>
    </source>
</evidence>